<reference evidence="5" key="1">
    <citation type="submission" date="2019-03" db="EMBL/GenBank/DDBJ databases">
        <title>Genome sequencing and reference-guided assembly of Black Bengal Goat (Capra hircus).</title>
        <authorList>
            <person name="Siddiki A.Z."/>
            <person name="Baten A."/>
            <person name="Billah M."/>
            <person name="Alam M.A.U."/>
            <person name="Shawrob K.S.M."/>
            <person name="Saha S."/>
            <person name="Chowdhury M."/>
            <person name="Rahman A.H."/>
            <person name="Stear M."/>
            <person name="Miah G."/>
            <person name="Das G.B."/>
            <person name="Hossain M.M."/>
            <person name="Kumkum M."/>
            <person name="Islam M.S."/>
            <person name="Mollah A.M."/>
            <person name="Ahsan A."/>
            <person name="Tusar F."/>
            <person name="Khan M.K.I."/>
        </authorList>
    </citation>
    <scope>NUCLEOTIDE SEQUENCE [LARGE SCALE GENOMIC DNA]</scope>
</reference>
<evidence type="ECO:0000256" key="4">
    <source>
        <dbReference type="SAM" id="MobiDB-lite"/>
    </source>
</evidence>
<keyword evidence="3" id="KW-0736">Signalosome</keyword>
<dbReference type="GO" id="GO:0008180">
    <property type="term" value="C:COP9 signalosome"/>
    <property type="evidence" value="ECO:0007669"/>
    <property type="project" value="UniProtKB-KW"/>
</dbReference>
<dbReference type="AlphaFoldDB" id="A0A8C2NJ10"/>
<dbReference type="PANTHER" id="PTHR28562">
    <property type="entry name" value="COP9 SIGNALOSOME COMPLEX SUBUNIT 9"/>
    <property type="match status" value="1"/>
</dbReference>
<proteinExistence type="inferred from homology"/>
<protein>
    <recommendedName>
        <fullName evidence="2">COP9 signalosome complex subunit 9</fullName>
    </recommendedName>
</protein>
<evidence type="ECO:0000256" key="3">
    <source>
        <dbReference type="ARBA" id="ARBA00022790"/>
    </source>
</evidence>
<organism evidence="5">
    <name type="scientific">Capra hircus</name>
    <name type="common">Goat</name>
    <dbReference type="NCBI Taxonomy" id="9925"/>
    <lineage>
        <taxon>Eukaryota</taxon>
        <taxon>Metazoa</taxon>
        <taxon>Chordata</taxon>
        <taxon>Craniata</taxon>
        <taxon>Vertebrata</taxon>
        <taxon>Euteleostomi</taxon>
        <taxon>Mammalia</taxon>
        <taxon>Eutheria</taxon>
        <taxon>Laurasiatheria</taxon>
        <taxon>Artiodactyla</taxon>
        <taxon>Ruminantia</taxon>
        <taxon>Pecora</taxon>
        <taxon>Bovidae</taxon>
        <taxon>Caprinae</taxon>
        <taxon>Capra</taxon>
    </lineage>
</organism>
<reference evidence="5" key="2">
    <citation type="submission" date="2025-08" db="UniProtKB">
        <authorList>
            <consortium name="Ensembl"/>
        </authorList>
    </citation>
    <scope>IDENTIFICATION</scope>
</reference>
<name>A0A8C2NJ10_CAPHI</name>
<comment type="similarity">
    <text evidence="1">Belongs to the CSN9 family.</text>
</comment>
<evidence type="ECO:0000256" key="1">
    <source>
        <dbReference type="ARBA" id="ARBA00009162"/>
    </source>
</evidence>
<accession>A0A8C2NJ10</accession>
<sequence>MGDSGGAQLSEPEEVDRQPGGCWESGCRGAWGPAGQGAAPRGLCSSAGGSTGLLMDLAANEKAVHADFFNGEDTGGVFLLFPSDFLGWCSYRFINPYRGLNRK</sequence>
<feature type="region of interest" description="Disordered" evidence="4">
    <location>
        <begin position="1"/>
        <end position="21"/>
    </location>
</feature>
<dbReference type="Pfam" id="PF15004">
    <property type="entry name" value="MYEOV2"/>
    <property type="match status" value="1"/>
</dbReference>
<evidence type="ECO:0000256" key="2">
    <source>
        <dbReference type="ARBA" id="ARBA00014874"/>
    </source>
</evidence>
<dbReference type="InterPro" id="IPR029391">
    <property type="entry name" value="CSN9_metazoa"/>
</dbReference>
<evidence type="ECO:0000313" key="5">
    <source>
        <dbReference type="Ensembl" id="ENSCHIP00010005016.1"/>
    </source>
</evidence>
<dbReference type="Ensembl" id="ENSCHIT00010006950.1">
    <property type="protein sequence ID" value="ENSCHIP00010005016.1"/>
    <property type="gene ID" value="ENSCHIG00010003579.1"/>
</dbReference>